<sequence length="241" mass="25858">MLTPSSNTVLEPLTFAMASSAPEVTAHFSRFRVTQIGLSAAALDQFEAGGILAAADLLADANVDVIAWNGTSAAWLGFDRDEALCDMITQRTGIAACTAVLAFRELFDAHGLKRIGLVTPYTRDVQQKIMANWDEAGFSCTAERHLDLSENFSFAEVGEDQIADMVRDVTREGCDAVAIVCTNLNGAALAPRLERELGIPVLDSISVTFWKCMALAGRRPADLSDWGGPFSLAGELGREEA</sequence>
<dbReference type="Proteomes" id="UP001595796">
    <property type="component" value="Unassembled WGS sequence"/>
</dbReference>
<name>A0ABV9Z4S7_9HYPH</name>
<protein>
    <submittedName>
        <fullName evidence="1">Aspartate/glutamate racemase family protein</fullName>
    </submittedName>
</protein>
<gene>
    <name evidence="1" type="ORF">ACFPFW_18120</name>
</gene>
<dbReference type="RefSeq" id="WP_114958505.1">
    <property type="nucleotide sequence ID" value="NZ_JBHSJF010000008.1"/>
</dbReference>
<proteinExistence type="predicted"/>
<evidence type="ECO:0000313" key="1">
    <source>
        <dbReference type="EMBL" id="MFC5069935.1"/>
    </source>
</evidence>
<dbReference type="Pfam" id="PF17645">
    <property type="entry name" value="Amdase"/>
    <property type="match status" value="1"/>
</dbReference>
<dbReference type="PIRSF" id="PIRSF015736">
    <property type="entry name" value="MI"/>
    <property type="match status" value="1"/>
</dbReference>
<accession>A0ABV9Z4S7</accession>
<dbReference type="EMBL" id="JBHSJF010000008">
    <property type="protein sequence ID" value="MFC5069935.1"/>
    <property type="molecule type" value="Genomic_DNA"/>
</dbReference>
<keyword evidence="2" id="KW-1185">Reference proteome</keyword>
<dbReference type="Gene3D" id="3.40.50.12500">
    <property type="match status" value="1"/>
</dbReference>
<dbReference type="InterPro" id="IPR026286">
    <property type="entry name" value="MaiA/AMDase"/>
</dbReference>
<comment type="caution">
    <text evidence="1">The sequence shown here is derived from an EMBL/GenBank/DDBJ whole genome shotgun (WGS) entry which is preliminary data.</text>
</comment>
<dbReference type="InterPro" id="IPR053714">
    <property type="entry name" value="Iso_Racemase_Enz_sf"/>
</dbReference>
<evidence type="ECO:0000313" key="2">
    <source>
        <dbReference type="Proteomes" id="UP001595796"/>
    </source>
</evidence>
<organism evidence="1 2">
    <name type="scientific">Flaviflagellibacter deserti</name>
    <dbReference type="NCBI Taxonomy" id="2267266"/>
    <lineage>
        <taxon>Bacteria</taxon>
        <taxon>Pseudomonadati</taxon>
        <taxon>Pseudomonadota</taxon>
        <taxon>Alphaproteobacteria</taxon>
        <taxon>Hyphomicrobiales</taxon>
        <taxon>Flaviflagellibacter</taxon>
    </lineage>
</organism>
<dbReference type="PANTHER" id="PTHR40267">
    <property type="entry name" value="BLR3294 PROTEIN"/>
    <property type="match status" value="1"/>
</dbReference>
<dbReference type="PANTHER" id="PTHR40267:SF1">
    <property type="entry name" value="BLR3294 PROTEIN"/>
    <property type="match status" value="1"/>
</dbReference>
<reference evidence="2" key="1">
    <citation type="journal article" date="2019" name="Int. J. Syst. Evol. Microbiol.">
        <title>The Global Catalogue of Microorganisms (GCM) 10K type strain sequencing project: providing services to taxonomists for standard genome sequencing and annotation.</title>
        <authorList>
            <consortium name="The Broad Institute Genomics Platform"/>
            <consortium name="The Broad Institute Genome Sequencing Center for Infectious Disease"/>
            <person name="Wu L."/>
            <person name="Ma J."/>
        </authorList>
    </citation>
    <scope>NUCLEOTIDE SEQUENCE [LARGE SCALE GENOMIC DNA]</scope>
    <source>
        <strain evidence="2">CGMCC 1.16444</strain>
    </source>
</reference>